<accession>A0A819ZKB3</accession>
<feature type="region of interest" description="Disordered" evidence="1">
    <location>
        <begin position="369"/>
        <end position="451"/>
    </location>
</feature>
<evidence type="ECO:0000313" key="3">
    <source>
        <dbReference type="EMBL" id="CAF4169627.1"/>
    </source>
</evidence>
<dbReference type="Proteomes" id="UP000663887">
    <property type="component" value="Unassembled WGS sequence"/>
</dbReference>
<dbReference type="Proteomes" id="UP000663842">
    <property type="component" value="Unassembled WGS sequence"/>
</dbReference>
<evidence type="ECO:0000313" key="4">
    <source>
        <dbReference type="Proteomes" id="UP000663842"/>
    </source>
</evidence>
<reference evidence="3" key="1">
    <citation type="submission" date="2021-02" db="EMBL/GenBank/DDBJ databases">
        <authorList>
            <person name="Nowell W R."/>
        </authorList>
    </citation>
    <scope>NUCLEOTIDE SEQUENCE</scope>
</reference>
<gene>
    <name evidence="3" type="ORF">UXM345_LOCUS26199</name>
    <name evidence="2" type="ORF">XDN619_LOCUS12884</name>
</gene>
<name>A0A819ZKB3_9BILA</name>
<comment type="caution">
    <text evidence="3">The sequence shown here is derived from an EMBL/GenBank/DDBJ whole genome shotgun (WGS) entry which is preliminary data.</text>
</comment>
<dbReference type="EMBL" id="CAJOBF010005275">
    <property type="protein sequence ID" value="CAF4169627.1"/>
    <property type="molecule type" value="Genomic_DNA"/>
</dbReference>
<dbReference type="EMBL" id="CAJNRG010005122">
    <property type="protein sequence ID" value="CAF2072617.1"/>
    <property type="molecule type" value="Genomic_DNA"/>
</dbReference>
<dbReference type="SUPFAM" id="SSF52266">
    <property type="entry name" value="SGNH hydrolase"/>
    <property type="match status" value="1"/>
</dbReference>
<evidence type="ECO:0000256" key="1">
    <source>
        <dbReference type="SAM" id="MobiDB-lite"/>
    </source>
</evidence>
<evidence type="ECO:0000313" key="2">
    <source>
        <dbReference type="EMBL" id="CAF2072617.1"/>
    </source>
</evidence>
<feature type="compositionally biased region" description="Pro residues" evidence="1">
    <location>
        <begin position="388"/>
        <end position="400"/>
    </location>
</feature>
<dbReference type="AlphaFoldDB" id="A0A819ZKB3"/>
<proteinExistence type="predicted"/>
<sequence>MRTEQLNSKQLHVKLSYESGCTCNRTIQFLNEQTKINNNDIFESNFIVYSLCTNDVANIGAVSAIRQCHELINLTRELFPKLKKIGWIAISPRTKPSRSYTSDEIGKYYHQFNQSLAKLGKEMDFDIIYANLQVQHLHIDGLHPSISSGRNLIEKALSNWFTKKTLVNPILNERPIQAITTTTTTYKKDTMTHSNKQYYKHARYNDNDRNYIQSNKDNNYFYKNNRANSYRPQNHDNNKYDQISEEKPINIPGKTFIPYYPHFLRHKEEFCRKIKMPEEFEKNKENIFLLTNLHFQTEYFKAAPDKWKVYMTAADNNKNKKIEQIEPMEIIIEENNNSISIAGPSIEDQIEPPAPLEFTEFAEIFDEWLPEPAPGQKRKLGHRRDDPPTPPSPRHPPPIIPRRALPPRDPNQPLKGGSLQPSPEIENENNNHKKQHSFNVLIPIAKETKPQ</sequence>
<organism evidence="3 4">
    <name type="scientific">Rotaria magnacalcarata</name>
    <dbReference type="NCBI Taxonomy" id="392030"/>
    <lineage>
        <taxon>Eukaryota</taxon>
        <taxon>Metazoa</taxon>
        <taxon>Spiralia</taxon>
        <taxon>Gnathifera</taxon>
        <taxon>Rotifera</taxon>
        <taxon>Eurotatoria</taxon>
        <taxon>Bdelloidea</taxon>
        <taxon>Philodinida</taxon>
        <taxon>Philodinidae</taxon>
        <taxon>Rotaria</taxon>
    </lineage>
</organism>
<protein>
    <submittedName>
        <fullName evidence="3">Uncharacterized protein</fullName>
    </submittedName>
</protein>